<comment type="function">
    <text evidence="1 9">Catalyzes the acetylation of L-2,4-diaminobutyrate (DABA) to gamma-N-acetyl-alpha,gamma-diaminobutyric acid (ADABA) with acetyl coenzyme A.</text>
</comment>
<keyword evidence="6 9" id="KW-0808">Transferase</keyword>
<sequence>MSITTHGPEPRALPGIRLRRPTIADAVAIHQLVVRSPPLDVNSVYAYLLWCRDFAATSVVAVRGNRLAGFVTGYRPPRDPATYFAWQSAVDPALTRPGLAFAMMTEVADRARRTGARFFETTVNPGNRAVVMLVRKLARHYGGAPEVSTLFESADLGGDHEPEVRYRFPLPAPGIEIDGTG</sequence>
<comment type="catalytic activity">
    <reaction evidence="8 9">
        <text>L-2,4-diaminobutanoate + acetyl-CoA = (2S)-4-acetamido-2-aminobutanoate + CoA + H(+)</text>
        <dbReference type="Rhea" id="RHEA:16901"/>
        <dbReference type="ChEBI" id="CHEBI:15378"/>
        <dbReference type="ChEBI" id="CHEBI:57287"/>
        <dbReference type="ChEBI" id="CHEBI:57288"/>
        <dbReference type="ChEBI" id="CHEBI:58761"/>
        <dbReference type="ChEBI" id="CHEBI:58929"/>
        <dbReference type="EC" id="2.3.1.178"/>
    </reaction>
</comment>
<dbReference type="EMBL" id="FPJG01000006">
    <property type="protein sequence ID" value="SFW81427.1"/>
    <property type="molecule type" value="Genomic_DNA"/>
</dbReference>
<protein>
    <recommendedName>
        <fullName evidence="5 9">L-2,4-diaminobutyric acid acetyltransferase</fullName>
        <shortName evidence="9">DABA acetyltransferase</shortName>
        <ecNumber evidence="4 9">2.3.1.178</ecNumber>
    </recommendedName>
</protein>
<dbReference type="InterPro" id="IPR016181">
    <property type="entry name" value="Acyl_CoA_acyltransferase"/>
</dbReference>
<evidence type="ECO:0000313" key="11">
    <source>
        <dbReference type="EMBL" id="SFW81427.1"/>
    </source>
</evidence>
<evidence type="ECO:0000259" key="10">
    <source>
        <dbReference type="PROSITE" id="PS51186"/>
    </source>
</evidence>
<gene>
    <name evidence="9" type="primary">ectA</name>
    <name evidence="11" type="ORF">SAMN04489730_5182</name>
</gene>
<dbReference type="Proteomes" id="UP000182740">
    <property type="component" value="Unassembled WGS sequence"/>
</dbReference>
<dbReference type="CDD" id="cd04301">
    <property type="entry name" value="NAT_SF"/>
    <property type="match status" value="1"/>
</dbReference>
<evidence type="ECO:0000256" key="4">
    <source>
        <dbReference type="ARBA" id="ARBA00012355"/>
    </source>
</evidence>
<dbReference type="PROSITE" id="PS51186">
    <property type="entry name" value="GNAT"/>
    <property type="match status" value="1"/>
</dbReference>
<keyword evidence="12" id="KW-1185">Reference proteome</keyword>
<evidence type="ECO:0000313" key="12">
    <source>
        <dbReference type="Proteomes" id="UP000182740"/>
    </source>
</evidence>
<evidence type="ECO:0000256" key="3">
    <source>
        <dbReference type="ARBA" id="ARBA00010712"/>
    </source>
</evidence>
<evidence type="ECO:0000256" key="9">
    <source>
        <dbReference type="RuleBase" id="RU365045"/>
    </source>
</evidence>
<dbReference type="RefSeq" id="WP_218177774.1">
    <property type="nucleotide sequence ID" value="NZ_FPJG01000006.1"/>
</dbReference>
<feature type="domain" description="N-acetyltransferase" evidence="10">
    <location>
        <begin position="16"/>
        <end position="171"/>
    </location>
</feature>
<name>A0A1K1SAP6_9PSEU</name>
<dbReference type="SUPFAM" id="SSF55729">
    <property type="entry name" value="Acyl-CoA N-acyltransferases (Nat)"/>
    <property type="match status" value="1"/>
</dbReference>
<dbReference type="Gene3D" id="3.40.630.30">
    <property type="match status" value="1"/>
</dbReference>
<dbReference type="Pfam" id="PF00583">
    <property type="entry name" value="Acetyltransf_1"/>
    <property type="match status" value="1"/>
</dbReference>
<evidence type="ECO:0000256" key="7">
    <source>
        <dbReference type="ARBA" id="ARBA00023315"/>
    </source>
</evidence>
<proteinExistence type="inferred from homology"/>
<accession>A0A1K1SAP6</accession>
<dbReference type="InterPro" id="IPR000182">
    <property type="entry name" value="GNAT_dom"/>
</dbReference>
<dbReference type="STRING" id="546364.SAMN04489730_5182"/>
<dbReference type="NCBIfam" id="TIGR02406">
    <property type="entry name" value="ectoine_EctA"/>
    <property type="match status" value="1"/>
</dbReference>
<evidence type="ECO:0000256" key="5">
    <source>
        <dbReference type="ARBA" id="ARBA00017935"/>
    </source>
</evidence>
<dbReference type="GO" id="GO:0033816">
    <property type="term" value="F:diaminobutyrate acetyltransferase activity"/>
    <property type="evidence" value="ECO:0007669"/>
    <property type="project" value="UniProtKB-EC"/>
</dbReference>
<organism evidence="11 12">
    <name type="scientific">Amycolatopsis australiensis</name>
    <dbReference type="NCBI Taxonomy" id="546364"/>
    <lineage>
        <taxon>Bacteria</taxon>
        <taxon>Bacillati</taxon>
        <taxon>Actinomycetota</taxon>
        <taxon>Actinomycetes</taxon>
        <taxon>Pseudonocardiales</taxon>
        <taxon>Pseudonocardiaceae</taxon>
        <taxon>Amycolatopsis</taxon>
    </lineage>
</organism>
<keyword evidence="7 9" id="KW-0012">Acyltransferase</keyword>
<dbReference type="UniPathway" id="UPA00067">
    <property type="reaction ID" value="UER00122"/>
</dbReference>
<dbReference type="InterPro" id="IPR012772">
    <property type="entry name" value="Ectoine_EctA"/>
</dbReference>
<evidence type="ECO:0000256" key="2">
    <source>
        <dbReference type="ARBA" id="ARBA00004978"/>
    </source>
</evidence>
<comment type="pathway">
    <text evidence="2 9">Amine and polyamine biosynthesis; ectoine biosynthesis; L-ectoine from L-aspartate 4-semialdehyde: step 2/3.</text>
</comment>
<evidence type="ECO:0000256" key="1">
    <source>
        <dbReference type="ARBA" id="ARBA00003741"/>
    </source>
</evidence>
<dbReference type="AlphaFoldDB" id="A0A1K1SAP6"/>
<comment type="similarity">
    <text evidence="3 9">Belongs to the acetyltransferase family. EctA subfamily.</text>
</comment>
<reference evidence="12" key="1">
    <citation type="submission" date="2016-11" db="EMBL/GenBank/DDBJ databases">
        <authorList>
            <person name="Varghese N."/>
            <person name="Submissions S."/>
        </authorList>
    </citation>
    <scope>NUCLEOTIDE SEQUENCE [LARGE SCALE GENOMIC DNA]</scope>
    <source>
        <strain evidence="12">DSM 44671</strain>
    </source>
</reference>
<evidence type="ECO:0000256" key="8">
    <source>
        <dbReference type="ARBA" id="ARBA00048924"/>
    </source>
</evidence>
<evidence type="ECO:0000256" key="6">
    <source>
        <dbReference type="ARBA" id="ARBA00022679"/>
    </source>
</evidence>
<dbReference type="GO" id="GO:0019491">
    <property type="term" value="P:ectoine biosynthetic process"/>
    <property type="evidence" value="ECO:0007669"/>
    <property type="project" value="UniProtKB-UniPathway"/>
</dbReference>
<dbReference type="EC" id="2.3.1.178" evidence="4 9"/>